<dbReference type="EMBL" id="DF237297">
    <property type="protein sequence ID" value="GAQ87367.1"/>
    <property type="molecule type" value="Genomic_DNA"/>
</dbReference>
<protein>
    <submittedName>
        <fullName evidence="1">Ribonuclease H2 subunit C</fullName>
    </submittedName>
</protein>
<dbReference type="Gene3D" id="2.40.128.680">
    <property type="match status" value="1"/>
</dbReference>
<keyword evidence="2" id="KW-1185">Reference proteome</keyword>
<dbReference type="Proteomes" id="UP000054558">
    <property type="component" value="Unassembled WGS sequence"/>
</dbReference>
<dbReference type="PANTHER" id="PTHR47204:SF1">
    <property type="entry name" value="RIBONUCLEASE H2 SUBUNIT C"/>
    <property type="match status" value="1"/>
</dbReference>
<organism evidence="1 2">
    <name type="scientific">Klebsormidium nitens</name>
    <name type="common">Green alga</name>
    <name type="synonym">Ulothrix nitens</name>
    <dbReference type="NCBI Taxonomy" id="105231"/>
    <lineage>
        <taxon>Eukaryota</taxon>
        <taxon>Viridiplantae</taxon>
        <taxon>Streptophyta</taxon>
        <taxon>Klebsormidiophyceae</taxon>
        <taxon>Klebsormidiales</taxon>
        <taxon>Klebsormidiaceae</taxon>
        <taxon>Klebsormidium</taxon>
    </lineage>
</organism>
<dbReference type="CDD" id="cd09271">
    <property type="entry name" value="RNase_H2-C"/>
    <property type="match status" value="1"/>
</dbReference>
<dbReference type="GO" id="GO:0032299">
    <property type="term" value="C:ribonuclease H2 complex"/>
    <property type="evidence" value="ECO:0007669"/>
    <property type="project" value="InterPro"/>
</dbReference>
<evidence type="ECO:0000313" key="2">
    <source>
        <dbReference type="Proteomes" id="UP000054558"/>
    </source>
</evidence>
<dbReference type="Pfam" id="PF08615">
    <property type="entry name" value="RNase_H2_suC"/>
    <property type="match status" value="1"/>
</dbReference>
<proteinExistence type="predicted"/>
<dbReference type="InterPro" id="IPR013924">
    <property type="entry name" value="RNase_H2_suC"/>
</dbReference>
<dbReference type="PANTHER" id="PTHR47204">
    <property type="entry name" value="OS02G0168900 PROTEIN"/>
    <property type="match status" value="1"/>
</dbReference>
<dbReference type="OrthoDB" id="6222486at2759"/>
<dbReference type="STRING" id="105231.A0A1Y1IF67"/>
<gene>
    <name evidence="1" type="ORF">KFL_003480110</name>
</gene>
<dbReference type="AlphaFoldDB" id="A0A1Y1IF67"/>
<dbReference type="OMA" id="SQFTYWN"/>
<accession>A0A1Y1IF67</accession>
<evidence type="ECO:0000313" key="1">
    <source>
        <dbReference type="EMBL" id="GAQ87367.1"/>
    </source>
</evidence>
<sequence length="169" mass="18182">MPATSAVVERLSVPAALEKETLHHLPCSIGYNGPANVHSFFQPKSTGSTFDGVTIVEAAFRGRKLLGATVDIPAGYQGLVLAKRPLDASHEKEGEAIQEWTAEATFSALSYWKHDTTPSSADGVRRCFGWLQLADLIHSPVDGATHMQMLQKITASDSRPGSKRKLPAA</sequence>
<dbReference type="GO" id="GO:0006401">
    <property type="term" value="P:RNA catabolic process"/>
    <property type="evidence" value="ECO:0007669"/>
    <property type="project" value="InterPro"/>
</dbReference>
<reference evidence="1 2" key="1">
    <citation type="journal article" date="2014" name="Nat. Commun.">
        <title>Klebsormidium flaccidum genome reveals primary factors for plant terrestrial adaptation.</title>
        <authorList>
            <person name="Hori K."/>
            <person name="Maruyama F."/>
            <person name="Fujisawa T."/>
            <person name="Togashi T."/>
            <person name="Yamamoto N."/>
            <person name="Seo M."/>
            <person name="Sato S."/>
            <person name="Yamada T."/>
            <person name="Mori H."/>
            <person name="Tajima N."/>
            <person name="Moriyama T."/>
            <person name="Ikeuchi M."/>
            <person name="Watanabe M."/>
            <person name="Wada H."/>
            <person name="Kobayashi K."/>
            <person name="Saito M."/>
            <person name="Masuda T."/>
            <person name="Sasaki-Sekimoto Y."/>
            <person name="Mashiguchi K."/>
            <person name="Awai K."/>
            <person name="Shimojima M."/>
            <person name="Masuda S."/>
            <person name="Iwai M."/>
            <person name="Nobusawa T."/>
            <person name="Narise T."/>
            <person name="Kondo S."/>
            <person name="Saito H."/>
            <person name="Sato R."/>
            <person name="Murakawa M."/>
            <person name="Ihara Y."/>
            <person name="Oshima-Yamada Y."/>
            <person name="Ohtaka K."/>
            <person name="Satoh M."/>
            <person name="Sonobe K."/>
            <person name="Ishii M."/>
            <person name="Ohtani R."/>
            <person name="Kanamori-Sato M."/>
            <person name="Honoki R."/>
            <person name="Miyazaki D."/>
            <person name="Mochizuki H."/>
            <person name="Umetsu J."/>
            <person name="Higashi K."/>
            <person name="Shibata D."/>
            <person name="Kamiya Y."/>
            <person name="Sato N."/>
            <person name="Nakamura Y."/>
            <person name="Tabata S."/>
            <person name="Ida S."/>
            <person name="Kurokawa K."/>
            <person name="Ohta H."/>
        </authorList>
    </citation>
    <scope>NUCLEOTIDE SEQUENCE [LARGE SCALE GENOMIC DNA]</scope>
    <source>
        <strain evidence="1 2">NIES-2285</strain>
    </source>
</reference>
<name>A0A1Y1IF67_KLENI</name>